<sequence>MMDGPVIIVGAGHAGFHVAAYLRQFGFKGRVSLINGETHPPYQRPPLSKAYINGPSVGPDSLLFRPENFYDEQSVELVQSHVVAIDRQHLKLLLASGASLDYGHLVLATGARNRLLDLPNANLPDVRYLRILDESESLRSVLPSRKRVVVIGAGFIGLEFATVARVKGLEVDVIELAPRVMARAVTAEVSNYFQARHREAGIRIHLGVHATSIEADGGKVTGVSLSDGRHLVADLVVVGVGVLPNIELAAEAGLPVASGVVVDEYLLTADPNVSAIGDCALFASSRFGGSLRLESVQNAMDHARCVAARLVGDRKPYDAQPWFWSDQGNSKLQIAGLITGYDQVVLRGDPARRAFSVFCYRDGKLVGIESVNRVADHMFGRRLLGSDRSLAPERAADESFDLKSALA</sequence>
<dbReference type="PANTHER" id="PTHR43557:SF2">
    <property type="entry name" value="RIESKE DOMAIN-CONTAINING PROTEIN-RELATED"/>
    <property type="match status" value="1"/>
</dbReference>
<dbReference type="Pfam" id="PF14759">
    <property type="entry name" value="Reductase_C"/>
    <property type="match status" value="1"/>
</dbReference>
<evidence type="ECO:0000256" key="1">
    <source>
        <dbReference type="ARBA" id="ARBA00001974"/>
    </source>
</evidence>
<dbReference type="Gene3D" id="3.50.50.60">
    <property type="entry name" value="FAD/NAD(P)-binding domain"/>
    <property type="match status" value="2"/>
</dbReference>
<evidence type="ECO:0000259" key="6">
    <source>
        <dbReference type="Pfam" id="PF14759"/>
    </source>
</evidence>
<keyword evidence="4" id="KW-0560">Oxidoreductase</keyword>
<evidence type="ECO:0000256" key="3">
    <source>
        <dbReference type="ARBA" id="ARBA00022827"/>
    </source>
</evidence>
<dbReference type="Gene3D" id="3.30.390.30">
    <property type="match status" value="1"/>
</dbReference>
<dbReference type="InterPro" id="IPR028202">
    <property type="entry name" value="Reductase_C"/>
</dbReference>
<dbReference type="PRINTS" id="PR00411">
    <property type="entry name" value="PNDRDTASEI"/>
</dbReference>
<feature type="domain" description="FAD/NAD(P)-binding" evidence="5">
    <location>
        <begin position="6"/>
        <end position="303"/>
    </location>
</feature>
<organism evidence="7 8">
    <name type="scientific">Bradyrhizobium vignae</name>
    <dbReference type="NCBI Taxonomy" id="1549949"/>
    <lineage>
        <taxon>Bacteria</taxon>
        <taxon>Pseudomonadati</taxon>
        <taxon>Pseudomonadota</taxon>
        <taxon>Alphaproteobacteria</taxon>
        <taxon>Hyphomicrobiales</taxon>
        <taxon>Nitrobacteraceae</taxon>
        <taxon>Bradyrhizobium</taxon>
    </lineage>
</organism>
<accession>A0ABS3ZTZ0</accession>
<comment type="caution">
    <text evidence="7">The sequence shown here is derived from an EMBL/GenBank/DDBJ whole genome shotgun (WGS) entry which is preliminary data.</text>
</comment>
<comment type="cofactor">
    <cofactor evidence="1">
        <name>FAD</name>
        <dbReference type="ChEBI" id="CHEBI:57692"/>
    </cofactor>
</comment>
<keyword evidence="2" id="KW-0285">Flavoprotein</keyword>
<evidence type="ECO:0000259" key="5">
    <source>
        <dbReference type="Pfam" id="PF07992"/>
    </source>
</evidence>
<feature type="domain" description="Reductase C-terminal" evidence="6">
    <location>
        <begin position="322"/>
        <end position="405"/>
    </location>
</feature>
<dbReference type="RefSeq" id="WP_209294721.1">
    <property type="nucleotide sequence ID" value="NZ_JAGIKT010000011.1"/>
</dbReference>
<dbReference type="Pfam" id="PF07992">
    <property type="entry name" value="Pyr_redox_2"/>
    <property type="match status" value="1"/>
</dbReference>
<dbReference type="PRINTS" id="PR00368">
    <property type="entry name" value="FADPNR"/>
</dbReference>
<dbReference type="SUPFAM" id="SSF51905">
    <property type="entry name" value="FAD/NAD(P)-binding domain"/>
    <property type="match status" value="1"/>
</dbReference>
<dbReference type="InterPro" id="IPR050446">
    <property type="entry name" value="FAD-oxidoreductase/Apoptosis"/>
</dbReference>
<dbReference type="PANTHER" id="PTHR43557">
    <property type="entry name" value="APOPTOSIS-INDUCING FACTOR 1"/>
    <property type="match status" value="1"/>
</dbReference>
<keyword evidence="8" id="KW-1185">Reference proteome</keyword>
<reference evidence="7 8" key="1">
    <citation type="submission" date="2021-03" db="EMBL/GenBank/DDBJ databases">
        <title>Genome Sequence of Bradyrhizobium vignae strain ISRA400.</title>
        <authorList>
            <person name="Tisa L.S."/>
            <person name="Svistoonoff S."/>
            <person name="Hocher V."/>
            <person name="Fall S."/>
            <person name="Zaiya A."/>
            <person name="Naing D."/>
            <person name="Niang N."/>
            <person name="Diouf A."/>
            <person name="Dasylva M.C."/>
            <person name="Toure O."/>
            <person name="Gueye M."/>
            <person name="Gully D."/>
            <person name="Tisseyre P."/>
            <person name="Simpson S."/>
            <person name="Morris K."/>
            <person name="Thomas W.K."/>
        </authorList>
    </citation>
    <scope>NUCLEOTIDE SEQUENCE [LARGE SCALE GENOMIC DNA]</scope>
    <source>
        <strain evidence="7 8">ISRA400</strain>
    </source>
</reference>
<protein>
    <submittedName>
        <fullName evidence="7">FAD-dependent oxidoreductase</fullName>
    </submittedName>
</protein>
<evidence type="ECO:0000256" key="4">
    <source>
        <dbReference type="ARBA" id="ARBA00023002"/>
    </source>
</evidence>
<dbReference type="InterPro" id="IPR023753">
    <property type="entry name" value="FAD/NAD-binding_dom"/>
</dbReference>
<evidence type="ECO:0000256" key="2">
    <source>
        <dbReference type="ARBA" id="ARBA00022630"/>
    </source>
</evidence>
<dbReference type="InterPro" id="IPR016156">
    <property type="entry name" value="FAD/NAD-linked_Rdtase_dimer_sf"/>
</dbReference>
<dbReference type="EMBL" id="JAGIKT010000011">
    <property type="protein sequence ID" value="MBP0110879.1"/>
    <property type="molecule type" value="Genomic_DNA"/>
</dbReference>
<evidence type="ECO:0000313" key="7">
    <source>
        <dbReference type="EMBL" id="MBP0110879.1"/>
    </source>
</evidence>
<gene>
    <name evidence="7" type="ORF">JWS04_07195</name>
</gene>
<keyword evidence="3" id="KW-0274">FAD</keyword>
<dbReference type="InterPro" id="IPR036188">
    <property type="entry name" value="FAD/NAD-bd_sf"/>
</dbReference>
<dbReference type="SUPFAM" id="SSF55424">
    <property type="entry name" value="FAD/NAD-linked reductases, dimerisation (C-terminal) domain"/>
    <property type="match status" value="1"/>
</dbReference>
<name>A0ABS3ZTZ0_9BRAD</name>
<proteinExistence type="predicted"/>
<dbReference type="Proteomes" id="UP000669317">
    <property type="component" value="Unassembled WGS sequence"/>
</dbReference>
<evidence type="ECO:0000313" key="8">
    <source>
        <dbReference type="Proteomes" id="UP000669317"/>
    </source>
</evidence>